<dbReference type="Proteomes" id="UP000219559">
    <property type="component" value="Unassembled WGS sequence"/>
</dbReference>
<comment type="caution">
    <text evidence="1">The sequence shown here is derived from an EMBL/GenBank/DDBJ whole genome shotgun (WGS) entry which is preliminary data.</text>
</comment>
<name>A0A2A4GDN7_9FLAO</name>
<sequence length="250" mass="29445">MFRLKRILLFIIFLGCLGSCKRNSSRILLEWSLPELSNTFTNANDYSKFSKKGTIAGGLKRGFWHYELDGEKFSRIWSVYDNGSIQINYPTSWELKENKDFLFFSRLENRSYDFFLVKRYSISEIGLSLEDYFHSAVIELKEKEANNKTHGLCVKLEFEERDVFYLRFDVKDDDKNNAFYNLYTEHNGFIYDFAMRVGTPPVETDSHLFAEVVFSLKVEGEALFQQNELLNQKEWIVDLDTTETIDTKTH</sequence>
<keyword evidence="2" id="KW-1185">Reference proteome</keyword>
<gene>
    <name evidence="1" type="ORF">B7P33_04335</name>
</gene>
<dbReference type="EMBL" id="NBWU01000001">
    <property type="protein sequence ID" value="PCE66531.1"/>
    <property type="molecule type" value="Genomic_DNA"/>
</dbReference>
<dbReference type="AlphaFoldDB" id="A0A2A4GDN7"/>
<accession>A0A2A4GDN7</accession>
<reference evidence="1 2" key="1">
    <citation type="submission" date="2017-04" db="EMBL/GenBank/DDBJ databases">
        <title>A new member of the family Flavobacteriaceae isolated from ascidians.</title>
        <authorList>
            <person name="Chen L."/>
        </authorList>
    </citation>
    <scope>NUCLEOTIDE SEQUENCE [LARGE SCALE GENOMIC DNA]</scope>
    <source>
        <strain evidence="1 2">HQA918</strain>
    </source>
</reference>
<evidence type="ECO:0000313" key="2">
    <source>
        <dbReference type="Proteomes" id="UP000219559"/>
    </source>
</evidence>
<organism evidence="1 2">
    <name type="scientific">Sediminicola luteus</name>
    <dbReference type="NCBI Taxonomy" id="319238"/>
    <lineage>
        <taxon>Bacteria</taxon>
        <taxon>Pseudomonadati</taxon>
        <taxon>Bacteroidota</taxon>
        <taxon>Flavobacteriia</taxon>
        <taxon>Flavobacteriales</taxon>
        <taxon>Flavobacteriaceae</taxon>
        <taxon>Sediminicola</taxon>
    </lineage>
</organism>
<protein>
    <submittedName>
        <fullName evidence="1">Uncharacterized protein</fullName>
    </submittedName>
</protein>
<proteinExistence type="predicted"/>
<evidence type="ECO:0000313" key="1">
    <source>
        <dbReference type="EMBL" id="PCE66531.1"/>
    </source>
</evidence>